<reference evidence="1" key="2">
    <citation type="submission" date="2020-11" db="EMBL/GenBank/DDBJ databases">
        <authorList>
            <person name="McCartney M.A."/>
            <person name="Auch B."/>
            <person name="Kono T."/>
            <person name="Mallez S."/>
            <person name="Becker A."/>
            <person name="Gohl D.M."/>
            <person name="Silverstein K.A.T."/>
            <person name="Koren S."/>
            <person name="Bechman K.B."/>
            <person name="Herman A."/>
            <person name="Abrahante J.E."/>
            <person name="Garbe J."/>
        </authorList>
    </citation>
    <scope>NUCLEOTIDE SEQUENCE</scope>
    <source>
        <strain evidence="1">Duluth1</strain>
        <tissue evidence="1">Whole animal</tissue>
    </source>
</reference>
<evidence type="ECO:0000313" key="1">
    <source>
        <dbReference type="EMBL" id="KAH3883094.1"/>
    </source>
</evidence>
<evidence type="ECO:0000313" key="2">
    <source>
        <dbReference type="Proteomes" id="UP000828390"/>
    </source>
</evidence>
<sequence length="78" mass="8876">MHYTLYKTLFQETLRSSPSRPSEEKLDINMTATVVGFQESLPATIKGRNVAEVGNYQTRLFVQGGTPGHVRRWSMSWS</sequence>
<organism evidence="1 2">
    <name type="scientific">Dreissena polymorpha</name>
    <name type="common">Zebra mussel</name>
    <name type="synonym">Mytilus polymorpha</name>
    <dbReference type="NCBI Taxonomy" id="45954"/>
    <lineage>
        <taxon>Eukaryota</taxon>
        <taxon>Metazoa</taxon>
        <taxon>Spiralia</taxon>
        <taxon>Lophotrochozoa</taxon>
        <taxon>Mollusca</taxon>
        <taxon>Bivalvia</taxon>
        <taxon>Autobranchia</taxon>
        <taxon>Heteroconchia</taxon>
        <taxon>Euheterodonta</taxon>
        <taxon>Imparidentia</taxon>
        <taxon>Neoheterodontei</taxon>
        <taxon>Myida</taxon>
        <taxon>Dreissenoidea</taxon>
        <taxon>Dreissenidae</taxon>
        <taxon>Dreissena</taxon>
    </lineage>
</organism>
<keyword evidence="2" id="KW-1185">Reference proteome</keyword>
<gene>
    <name evidence="1" type="ORF">DPMN_007044</name>
</gene>
<name>A0A9D4RVY2_DREPO</name>
<reference evidence="1" key="1">
    <citation type="journal article" date="2019" name="bioRxiv">
        <title>The Genome of the Zebra Mussel, Dreissena polymorpha: A Resource for Invasive Species Research.</title>
        <authorList>
            <person name="McCartney M.A."/>
            <person name="Auch B."/>
            <person name="Kono T."/>
            <person name="Mallez S."/>
            <person name="Zhang Y."/>
            <person name="Obille A."/>
            <person name="Becker A."/>
            <person name="Abrahante J.E."/>
            <person name="Garbe J."/>
            <person name="Badalamenti J.P."/>
            <person name="Herman A."/>
            <person name="Mangelson H."/>
            <person name="Liachko I."/>
            <person name="Sullivan S."/>
            <person name="Sone E.D."/>
            <person name="Koren S."/>
            <person name="Silverstein K.A.T."/>
            <person name="Beckman K.B."/>
            <person name="Gohl D.M."/>
        </authorList>
    </citation>
    <scope>NUCLEOTIDE SEQUENCE</scope>
    <source>
        <strain evidence="1">Duluth1</strain>
        <tissue evidence="1">Whole animal</tissue>
    </source>
</reference>
<proteinExistence type="predicted"/>
<comment type="caution">
    <text evidence="1">The sequence shown here is derived from an EMBL/GenBank/DDBJ whole genome shotgun (WGS) entry which is preliminary data.</text>
</comment>
<dbReference type="Proteomes" id="UP000828390">
    <property type="component" value="Unassembled WGS sequence"/>
</dbReference>
<dbReference type="AlphaFoldDB" id="A0A9D4RVY2"/>
<accession>A0A9D4RVY2</accession>
<protein>
    <submittedName>
        <fullName evidence="1">Uncharacterized protein</fullName>
    </submittedName>
</protein>
<dbReference type="EMBL" id="JAIWYP010000001">
    <property type="protein sequence ID" value="KAH3883094.1"/>
    <property type="molecule type" value="Genomic_DNA"/>
</dbReference>